<dbReference type="Pfam" id="PF03998">
    <property type="entry name" value="Utp11"/>
    <property type="match status" value="1"/>
</dbReference>
<evidence type="ECO:0000256" key="2">
    <source>
        <dbReference type="ARBA" id="ARBA00004604"/>
    </source>
</evidence>
<dbReference type="PANTHER" id="PTHR12838:SF0">
    <property type="entry name" value="U3 SMALL NUCLEOLAR RNA-ASSOCIATED PROTEIN 11-RELATED"/>
    <property type="match status" value="1"/>
</dbReference>
<evidence type="ECO:0000313" key="8">
    <source>
        <dbReference type="Proteomes" id="UP001153365"/>
    </source>
</evidence>
<keyword evidence="4" id="KW-0698">rRNA processing</keyword>
<keyword evidence="5" id="KW-0539">Nucleus</keyword>
<dbReference type="GO" id="GO:0006364">
    <property type="term" value="P:rRNA processing"/>
    <property type="evidence" value="ECO:0007669"/>
    <property type="project" value="UniProtKB-KW"/>
</dbReference>
<keyword evidence="8" id="KW-1185">Reference proteome</keyword>
<protein>
    <submittedName>
        <fullName evidence="7">Utp11 protein-domain-containing protein</fullName>
    </submittedName>
</protein>
<proteinExistence type="inferred from homology"/>
<evidence type="ECO:0000256" key="4">
    <source>
        <dbReference type="ARBA" id="ARBA00022552"/>
    </source>
</evidence>
<dbReference type="EMBL" id="CALTRL010002348">
    <property type="protein sequence ID" value="CAH7675478.1"/>
    <property type="molecule type" value="Genomic_DNA"/>
</dbReference>
<evidence type="ECO:0000256" key="1">
    <source>
        <dbReference type="ARBA" id="ARBA00004099"/>
    </source>
</evidence>
<dbReference type="GO" id="GO:0032040">
    <property type="term" value="C:small-subunit processome"/>
    <property type="evidence" value="ECO:0007669"/>
    <property type="project" value="InterPro"/>
</dbReference>
<sequence>MNNEYSVSVCSQLSPPVTTSAKNKLLFDRLTKKKRKKQTQNLRVIVRLRYNHQPFYRAARLRYPVNHSTSVCQKETRINLNKMARYKLDVQKRQHRERSQPANRQRMGLLEKHKDYSLRARDYHSKQDRIKRLRQKASMKNPDEFYFEMINGRTDPSTGIHLKSRGNRALENDLVKILKTQDFNYVKTCRAIEEKIVGKLKQRLGSIVNEAGDETGDERQKESKLKLRHKISRLVHIQLSATSACSTICDSDNEDGDERRAPIPKKTIFVDSVEKLKSYISKPSNSKNPPKPKEAKSDQDPQAEIQEKYVESLIKQFKFRLKRLRTLQTAERELELTRQLMSKGTKKLIVKGPIDESKRKRKGLINGRDLSWYDKLDRRDIEEEEQEKQKSNEGIKTGAKVWKWKTERKR</sequence>
<comment type="subcellular location">
    <subcellularLocation>
        <location evidence="2">Nucleus</location>
        <location evidence="2">Nucleolus</location>
    </subcellularLocation>
</comment>
<dbReference type="PANTHER" id="PTHR12838">
    <property type="entry name" value="U3 SMALL NUCLEOLAR RNA-ASSOCIATED PROTEIN 11"/>
    <property type="match status" value="1"/>
</dbReference>
<feature type="compositionally biased region" description="Basic and acidic residues" evidence="6">
    <location>
        <begin position="291"/>
        <end position="302"/>
    </location>
</feature>
<accession>A0AAV0AYG4</accession>
<comment type="function">
    <text evidence="1">Involved in nucleolar processing of pre-18S ribosomal RNA.</text>
</comment>
<comment type="caution">
    <text evidence="7">The sequence shown here is derived from an EMBL/GenBank/DDBJ whole genome shotgun (WGS) entry which is preliminary data.</text>
</comment>
<reference evidence="7" key="1">
    <citation type="submission" date="2022-06" db="EMBL/GenBank/DDBJ databases">
        <authorList>
            <consortium name="SYNGENTA / RWTH Aachen University"/>
        </authorList>
    </citation>
    <scope>NUCLEOTIDE SEQUENCE</scope>
</reference>
<comment type="similarity">
    <text evidence="3">Belongs to the UTP11 family.</text>
</comment>
<evidence type="ECO:0000313" key="7">
    <source>
        <dbReference type="EMBL" id="CAH7675478.1"/>
    </source>
</evidence>
<evidence type="ECO:0000256" key="5">
    <source>
        <dbReference type="ARBA" id="ARBA00023242"/>
    </source>
</evidence>
<gene>
    <name evidence="7" type="ORF">PPACK8108_LOCUS10496</name>
</gene>
<dbReference type="Proteomes" id="UP001153365">
    <property type="component" value="Unassembled WGS sequence"/>
</dbReference>
<evidence type="ECO:0000256" key="3">
    <source>
        <dbReference type="ARBA" id="ARBA00008105"/>
    </source>
</evidence>
<name>A0AAV0AYG4_PHAPC</name>
<dbReference type="AlphaFoldDB" id="A0AAV0AYG4"/>
<evidence type="ECO:0000256" key="6">
    <source>
        <dbReference type="SAM" id="MobiDB-lite"/>
    </source>
</evidence>
<dbReference type="InterPro" id="IPR007144">
    <property type="entry name" value="SSU_processome_Utp11"/>
</dbReference>
<organism evidence="7 8">
    <name type="scientific">Phakopsora pachyrhizi</name>
    <name type="common">Asian soybean rust disease fungus</name>
    <dbReference type="NCBI Taxonomy" id="170000"/>
    <lineage>
        <taxon>Eukaryota</taxon>
        <taxon>Fungi</taxon>
        <taxon>Dikarya</taxon>
        <taxon>Basidiomycota</taxon>
        <taxon>Pucciniomycotina</taxon>
        <taxon>Pucciniomycetes</taxon>
        <taxon>Pucciniales</taxon>
        <taxon>Phakopsoraceae</taxon>
        <taxon>Phakopsora</taxon>
    </lineage>
</organism>
<feature type="region of interest" description="Disordered" evidence="6">
    <location>
        <begin position="279"/>
        <end position="302"/>
    </location>
</feature>